<sequence>MAAAAVAAAAVASPAVLPPAVFSPALDSAAGASRSRGVGTAADRLSTTSRAAPGPAVAAGRGPRAASVSVNAERDDVTG</sequence>
<feature type="signal peptide" evidence="2">
    <location>
        <begin position="1"/>
        <end position="17"/>
    </location>
</feature>
<feature type="chain" id="PRO_5045241814" description="Secreted protein" evidence="2">
    <location>
        <begin position="18"/>
        <end position="79"/>
    </location>
</feature>
<dbReference type="Proteomes" id="UP001500457">
    <property type="component" value="Unassembled WGS sequence"/>
</dbReference>
<feature type="compositionally biased region" description="Low complexity" evidence="1">
    <location>
        <begin position="49"/>
        <end position="69"/>
    </location>
</feature>
<keyword evidence="4" id="KW-1185">Reference proteome</keyword>
<name>A0ABP9F338_9PSEU</name>
<reference evidence="4" key="1">
    <citation type="journal article" date="2019" name="Int. J. Syst. Evol. Microbiol.">
        <title>The Global Catalogue of Microorganisms (GCM) 10K type strain sequencing project: providing services to taxonomists for standard genome sequencing and annotation.</title>
        <authorList>
            <consortium name="The Broad Institute Genomics Platform"/>
            <consortium name="The Broad Institute Genome Sequencing Center for Infectious Disease"/>
            <person name="Wu L."/>
            <person name="Ma J."/>
        </authorList>
    </citation>
    <scope>NUCLEOTIDE SEQUENCE [LARGE SCALE GENOMIC DNA]</scope>
    <source>
        <strain evidence="4">JCM 17983</strain>
    </source>
</reference>
<protein>
    <recommendedName>
        <fullName evidence="5">Secreted protein</fullName>
    </recommendedName>
</protein>
<proteinExistence type="predicted"/>
<organism evidence="3 4">
    <name type="scientific">Actinomycetospora straminea</name>
    <dbReference type="NCBI Taxonomy" id="663607"/>
    <lineage>
        <taxon>Bacteria</taxon>
        <taxon>Bacillati</taxon>
        <taxon>Actinomycetota</taxon>
        <taxon>Actinomycetes</taxon>
        <taxon>Pseudonocardiales</taxon>
        <taxon>Pseudonocardiaceae</taxon>
        <taxon>Actinomycetospora</taxon>
    </lineage>
</organism>
<evidence type="ECO:0000256" key="2">
    <source>
        <dbReference type="SAM" id="SignalP"/>
    </source>
</evidence>
<gene>
    <name evidence="3" type="ORF">GCM10023203_52840</name>
</gene>
<evidence type="ECO:0000313" key="3">
    <source>
        <dbReference type="EMBL" id="GAA4892398.1"/>
    </source>
</evidence>
<accession>A0ABP9F338</accession>
<feature type="region of interest" description="Disordered" evidence="1">
    <location>
        <begin position="28"/>
        <end position="79"/>
    </location>
</feature>
<evidence type="ECO:0000313" key="4">
    <source>
        <dbReference type="Proteomes" id="UP001500457"/>
    </source>
</evidence>
<dbReference type="EMBL" id="BAABHQ010000022">
    <property type="protein sequence ID" value="GAA4892398.1"/>
    <property type="molecule type" value="Genomic_DNA"/>
</dbReference>
<keyword evidence="2" id="KW-0732">Signal</keyword>
<evidence type="ECO:0000256" key="1">
    <source>
        <dbReference type="SAM" id="MobiDB-lite"/>
    </source>
</evidence>
<evidence type="ECO:0008006" key="5">
    <source>
        <dbReference type="Google" id="ProtNLM"/>
    </source>
</evidence>
<comment type="caution">
    <text evidence="3">The sequence shown here is derived from an EMBL/GenBank/DDBJ whole genome shotgun (WGS) entry which is preliminary data.</text>
</comment>